<feature type="binding site" evidence="18">
    <location>
        <begin position="144"/>
        <end position="145"/>
    </location>
    <ligand>
        <name>NAD(+)</name>
        <dbReference type="ChEBI" id="CHEBI:57540"/>
    </ligand>
</feature>
<dbReference type="GO" id="GO:0009073">
    <property type="term" value="P:aromatic amino acid family biosynthetic process"/>
    <property type="evidence" value="ECO:0007669"/>
    <property type="project" value="UniProtKB-KW"/>
</dbReference>
<keyword evidence="9 18" id="KW-0963">Cytoplasm</keyword>
<evidence type="ECO:0000313" key="22">
    <source>
        <dbReference type="EMBL" id="RZT86182.1"/>
    </source>
</evidence>
<proteinExistence type="inferred from homology"/>
<feature type="binding site" evidence="18">
    <location>
        <begin position="184"/>
        <end position="187"/>
    </location>
    <ligand>
        <name>NAD(+)</name>
        <dbReference type="ChEBI" id="CHEBI:57540"/>
    </ligand>
</feature>
<dbReference type="PIRSF" id="PIRSF001455">
    <property type="entry name" value="DHQ_synth"/>
    <property type="match status" value="1"/>
</dbReference>
<evidence type="ECO:0000313" key="23">
    <source>
        <dbReference type="Proteomes" id="UP000291591"/>
    </source>
</evidence>
<evidence type="ECO:0000256" key="17">
    <source>
        <dbReference type="ARBA" id="ARBA00023285"/>
    </source>
</evidence>
<keyword evidence="11 18" id="KW-0479">Metal-binding</keyword>
<evidence type="ECO:0000259" key="20">
    <source>
        <dbReference type="Pfam" id="PF01761"/>
    </source>
</evidence>
<dbReference type="GO" id="GO:0046872">
    <property type="term" value="F:metal ion binding"/>
    <property type="evidence" value="ECO:0007669"/>
    <property type="project" value="UniProtKB-KW"/>
</dbReference>
<feature type="binding site" evidence="18">
    <location>
        <begin position="120"/>
        <end position="124"/>
    </location>
    <ligand>
        <name>NAD(+)</name>
        <dbReference type="ChEBI" id="CHEBI:57540"/>
    </ligand>
</feature>
<evidence type="ECO:0000256" key="14">
    <source>
        <dbReference type="ARBA" id="ARBA00023027"/>
    </source>
</evidence>
<dbReference type="Gene3D" id="1.20.1090.10">
    <property type="entry name" value="Dehydroquinate synthase-like - alpha domain"/>
    <property type="match status" value="1"/>
</dbReference>
<keyword evidence="15 18" id="KW-0057">Aromatic amino acid biosynthesis</keyword>
<dbReference type="GO" id="GO:0000166">
    <property type="term" value="F:nucleotide binding"/>
    <property type="evidence" value="ECO:0007669"/>
    <property type="project" value="UniProtKB-KW"/>
</dbReference>
<feature type="region of interest" description="Disordered" evidence="19">
    <location>
        <begin position="1"/>
        <end position="23"/>
    </location>
</feature>
<comment type="catalytic activity">
    <reaction evidence="1 18">
        <text>7-phospho-2-dehydro-3-deoxy-D-arabino-heptonate = 3-dehydroquinate + phosphate</text>
        <dbReference type="Rhea" id="RHEA:21968"/>
        <dbReference type="ChEBI" id="CHEBI:32364"/>
        <dbReference type="ChEBI" id="CHEBI:43474"/>
        <dbReference type="ChEBI" id="CHEBI:58394"/>
        <dbReference type="EC" id="4.2.3.4"/>
    </reaction>
</comment>
<keyword evidence="17 18" id="KW-0170">Cobalt</keyword>
<dbReference type="InterPro" id="IPR050071">
    <property type="entry name" value="Dehydroquinate_synthase"/>
</dbReference>
<dbReference type="UniPathway" id="UPA00053">
    <property type="reaction ID" value="UER00085"/>
</dbReference>
<dbReference type="GO" id="GO:0003856">
    <property type="term" value="F:3-dehydroquinate synthase activity"/>
    <property type="evidence" value="ECO:0007669"/>
    <property type="project" value="UniProtKB-UniRule"/>
</dbReference>
<feature type="binding site" evidence="18">
    <location>
        <position position="157"/>
    </location>
    <ligand>
        <name>NAD(+)</name>
        <dbReference type="ChEBI" id="CHEBI:57540"/>
    </ligand>
</feature>
<dbReference type="PANTHER" id="PTHR43622">
    <property type="entry name" value="3-DEHYDROQUINATE SYNTHASE"/>
    <property type="match status" value="1"/>
</dbReference>
<evidence type="ECO:0000256" key="19">
    <source>
        <dbReference type="SAM" id="MobiDB-lite"/>
    </source>
</evidence>
<evidence type="ECO:0000256" key="4">
    <source>
        <dbReference type="ARBA" id="ARBA00004496"/>
    </source>
</evidence>
<name>A0A4Q7UW66_PSEST</name>
<feature type="binding site" evidence="18">
    <location>
        <position position="166"/>
    </location>
    <ligand>
        <name>NAD(+)</name>
        <dbReference type="ChEBI" id="CHEBI:57540"/>
    </ligand>
</feature>
<evidence type="ECO:0000256" key="3">
    <source>
        <dbReference type="ARBA" id="ARBA00001947"/>
    </source>
</evidence>
<evidence type="ECO:0000256" key="1">
    <source>
        <dbReference type="ARBA" id="ARBA00001393"/>
    </source>
</evidence>
<reference evidence="22 23" key="1">
    <citation type="submission" date="2019-02" db="EMBL/GenBank/DDBJ databases">
        <title>Sequencing the genomes of 1000 actinobacteria strains.</title>
        <authorList>
            <person name="Klenk H.-P."/>
        </authorList>
    </citation>
    <scope>NUCLEOTIDE SEQUENCE [LARGE SCALE GENOMIC DNA]</scope>
    <source>
        <strain evidence="22 23">DSM 45779</strain>
    </source>
</reference>
<evidence type="ECO:0000256" key="15">
    <source>
        <dbReference type="ARBA" id="ARBA00023141"/>
    </source>
</evidence>
<dbReference type="RefSeq" id="WP_130290522.1">
    <property type="nucleotide sequence ID" value="NZ_SHKL01000001.1"/>
</dbReference>
<evidence type="ECO:0000256" key="2">
    <source>
        <dbReference type="ARBA" id="ARBA00001911"/>
    </source>
</evidence>
<feature type="domain" description="3-dehydroquinate synthase N-terminal" evidence="20">
    <location>
        <begin position="82"/>
        <end position="193"/>
    </location>
</feature>
<dbReference type="GO" id="GO:0005737">
    <property type="term" value="C:cytoplasm"/>
    <property type="evidence" value="ECO:0007669"/>
    <property type="project" value="UniProtKB-SubCell"/>
</dbReference>
<comment type="cofactor">
    <cofactor evidence="2 18">
        <name>NAD(+)</name>
        <dbReference type="ChEBI" id="CHEBI:57540"/>
    </cofactor>
</comment>
<dbReference type="GO" id="GO:0009423">
    <property type="term" value="P:chorismate biosynthetic process"/>
    <property type="evidence" value="ECO:0007669"/>
    <property type="project" value="UniProtKB-UniRule"/>
</dbReference>
<feature type="binding site" evidence="18">
    <location>
        <position position="278"/>
    </location>
    <ligand>
        <name>Zn(2+)</name>
        <dbReference type="ChEBI" id="CHEBI:29105"/>
    </ligand>
</feature>
<dbReference type="EC" id="4.2.3.4" evidence="7 18"/>
<keyword evidence="13 18" id="KW-0862">Zinc</keyword>
<dbReference type="NCBIfam" id="TIGR01357">
    <property type="entry name" value="aroB"/>
    <property type="match status" value="1"/>
</dbReference>
<dbReference type="EMBL" id="SHKL01000001">
    <property type="protein sequence ID" value="RZT86182.1"/>
    <property type="molecule type" value="Genomic_DNA"/>
</dbReference>
<feature type="binding site" evidence="18">
    <location>
        <position position="199"/>
    </location>
    <ligand>
        <name>Zn(2+)</name>
        <dbReference type="ChEBI" id="CHEBI:29105"/>
    </ligand>
</feature>
<gene>
    <name evidence="18" type="primary">aroB</name>
    <name evidence="22" type="ORF">EV383_3072</name>
</gene>
<keyword evidence="23" id="KW-1185">Reference proteome</keyword>
<evidence type="ECO:0000256" key="5">
    <source>
        <dbReference type="ARBA" id="ARBA00004661"/>
    </source>
</evidence>
<feature type="domain" description="3-dehydroquinate synthase C-terminal" evidence="21">
    <location>
        <begin position="196"/>
        <end position="338"/>
    </location>
</feature>
<dbReference type="CDD" id="cd08195">
    <property type="entry name" value="DHQS"/>
    <property type="match status" value="1"/>
</dbReference>
<feature type="binding site" evidence="18">
    <location>
        <position position="262"/>
    </location>
    <ligand>
        <name>Zn(2+)</name>
        <dbReference type="ChEBI" id="CHEBI:29105"/>
    </ligand>
</feature>
<evidence type="ECO:0000256" key="6">
    <source>
        <dbReference type="ARBA" id="ARBA00005412"/>
    </source>
</evidence>
<evidence type="ECO:0000259" key="21">
    <source>
        <dbReference type="Pfam" id="PF24621"/>
    </source>
</evidence>
<evidence type="ECO:0000256" key="18">
    <source>
        <dbReference type="HAMAP-Rule" id="MF_00110"/>
    </source>
</evidence>
<dbReference type="OrthoDB" id="9806583at2"/>
<comment type="pathway">
    <text evidence="5 18">Metabolic intermediate biosynthesis; chorismate biosynthesis; chorismate from D-erythrose 4-phosphate and phosphoenolpyruvate: step 2/7.</text>
</comment>
<comment type="function">
    <text evidence="18">Catalyzes the conversion of 3-deoxy-D-arabino-heptulosonate 7-phosphate (DAHP) to dehydroquinate (DHQ).</text>
</comment>
<comment type="caution">
    <text evidence="22">The sequence shown here is derived from an EMBL/GenBank/DDBJ whole genome shotgun (WGS) entry which is preliminary data.</text>
</comment>
<dbReference type="PANTHER" id="PTHR43622:SF7">
    <property type="entry name" value="3-DEHYDROQUINATE SYNTHASE, CHLOROPLASTIC"/>
    <property type="match status" value="1"/>
</dbReference>
<evidence type="ECO:0000256" key="10">
    <source>
        <dbReference type="ARBA" id="ARBA00022605"/>
    </source>
</evidence>
<keyword evidence="12 18" id="KW-0547">Nucleotide-binding</keyword>
<comment type="cofactor">
    <cofactor evidence="18">
        <name>Co(2+)</name>
        <dbReference type="ChEBI" id="CHEBI:48828"/>
    </cofactor>
    <cofactor evidence="18">
        <name>Zn(2+)</name>
        <dbReference type="ChEBI" id="CHEBI:29105"/>
    </cofactor>
    <text evidence="18">Binds 1 divalent metal cation per subunit. Can use either Co(2+) or Zn(2+).</text>
</comment>
<dbReference type="Pfam" id="PF24621">
    <property type="entry name" value="DHQS_C"/>
    <property type="match status" value="1"/>
</dbReference>
<comment type="cofactor">
    <cofactor evidence="3">
        <name>Zn(2+)</name>
        <dbReference type="ChEBI" id="CHEBI:29105"/>
    </cofactor>
</comment>
<evidence type="ECO:0000256" key="16">
    <source>
        <dbReference type="ARBA" id="ARBA00023239"/>
    </source>
</evidence>
<dbReference type="InterPro" id="IPR030963">
    <property type="entry name" value="DHQ_synth_fam"/>
</dbReference>
<accession>A0A4Q7UW66</accession>
<keyword evidence="10 18" id="KW-0028">Amino-acid biosynthesis</keyword>
<dbReference type="AlphaFoldDB" id="A0A4Q7UW66"/>
<evidence type="ECO:0000256" key="12">
    <source>
        <dbReference type="ARBA" id="ARBA00022741"/>
    </source>
</evidence>
<evidence type="ECO:0000256" key="13">
    <source>
        <dbReference type="ARBA" id="ARBA00022833"/>
    </source>
</evidence>
<dbReference type="FunFam" id="3.40.50.1970:FF:000007">
    <property type="entry name" value="Pentafunctional AROM polypeptide"/>
    <property type="match status" value="1"/>
</dbReference>
<dbReference type="HAMAP" id="MF_00110">
    <property type="entry name" value="DHQ_synthase"/>
    <property type="match status" value="1"/>
</dbReference>
<sequence>MSAPATGTDRDAPGPDGTSRIDVSAERPYPVWVGHGVAARLPETVTGLGARTALLVHPPTLSSRAEAAREELLAAGVTAHRIEVADAEDGKSLDSLARCWQACADAGLTRSDVVVGFGGGAVTDLAGFVAATWMRGLAVVHVPTTLLAMVDAAVGGKTGINTAAGKNLVGAFHEPSAVLVDLDTLRTLPEAELVAGSAEVLKAGFIADPVILDLVEPDPVAALDPSGDVLAELVRRSIRVKADVVGADLRESHLREILNYGHTLGHAVERREDYRWRHGSAVSVGLVFAAELARAAGRLDDATTDRHRTVLESVGLPVSYVPGVLPELVETMKGDKKSRAGMLRFVVLDGLAKPARLEDPAPELLETAYAALTGTP</sequence>
<dbReference type="InterPro" id="IPR056179">
    <property type="entry name" value="DHQS_C"/>
</dbReference>
<feature type="binding site" evidence="18">
    <location>
        <begin position="86"/>
        <end position="91"/>
    </location>
    <ligand>
        <name>NAD(+)</name>
        <dbReference type="ChEBI" id="CHEBI:57540"/>
    </ligand>
</feature>
<organism evidence="22 23">
    <name type="scientific">Pseudonocardia sediminis</name>
    <dbReference type="NCBI Taxonomy" id="1397368"/>
    <lineage>
        <taxon>Bacteria</taxon>
        <taxon>Bacillati</taxon>
        <taxon>Actinomycetota</taxon>
        <taxon>Actinomycetes</taxon>
        <taxon>Pseudonocardiales</taxon>
        <taxon>Pseudonocardiaceae</taxon>
        <taxon>Pseudonocardia</taxon>
    </lineage>
</organism>
<dbReference type="SUPFAM" id="SSF56796">
    <property type="entry name" value="Dehydroquinate synthase-like"/>
    <property type="match status" value="1"/>
</dbReference>
<dbReference type="GO" id="GO:0008652">
    <property type="term" value="P:amino acid biosynthetic process"/>
    <property type="evidence" value="ECO:0007669"/>
    <property type="project" value="UniProtKB-KW"/>
</dbReference>
<dbReference type="Proteomes" id="UP000291591">
    <property type="component" value="Unassembled WGS sequence"/>
</dbReference>
<dbReference type="Gene3D" id="3.40.50.1970">
    <property type="match status" value="1"/>
</dbReference>
<dbReference type="InterPro" id="IPR030960">
    <property type="entry name" value="DHQS/DOIS_N"/>
</dbReference>
<dbReference type="InterPro" id="IPR016037">
    <property type="entry name" value="DHQ_synth_AroB"/>
</dbReference>
<evidence type="ECO:0000256" key="7">
    <source>
        <dbReference type="ARBA" id="ARBA00013031"/>
    </source>
</evidence>
<evidence type="ECO:0000256" key="8">
    <source>
        <dbReference type="ARBA" id="ARBA00017684"/>
    </source>
</evidence>
<keyword evidence="14 18" id="KW-0520">NAD</keyword>
<evidence type="ECO:0000256" key="9">
    <source>
        <dbReference type="ARBA" id="ARBA00022490"/>
    </source>
</evidence>
<comment type="subcellular location">
    <subcellularLocation>
        <location evidence="4 18">Cytoplasm</location>
    </subcellularLocation>
</comment>
<comment type="similarity">
    <text evidence="6 18">Belongs to the sugar phosphate cyclases superfamily. Dehydroquinate synthase family.</text>
</comment>
<keyword evidence="16 18" id="KW-0456">Lyase</keyword>
<evidence type="ECO:0000256" key="11">
    <source>
        <dbReference type="ARBA" id="ARBA00022723"/>
    </source>
</evidence>
<dbReference type="Pfam" id="PF01761">
    <property type="entry name" value="DHQ_synthase"/>
    <property type="match status" value="1"/>
</dbReference>
<protein>
    <recommendedName>
        <fullName evidence="8 18">3-dehydroquinate synthase</fullName>
        <shortName evidence="18">DHQS</shortName>
        <ecNumber evidence="7 18">4.2.3.4</ecNumber>
    </recommendedName>
</protein>